<dbReference type="GO" id="GO:0030425">
    <property type="term" value="C:dendrite"/>
    <property type="evidence" value="ECO:0007669"/>
    <property type="project" value="TreeGrafter"/>
</dbReference>
<comment type="subcellular location">
    <subcellularLocation>
        <location evidence="1">Cell membrane</location>
        <topology evidence="1">Multi-pass membrane protein</topology>
    </subcellularLocation>
</comment>
<sequence>MELAEPPQPAPAGVSDRSEGLPAPPGTPDVESRDLCCGMLESAQLLTAGTSTRHGTLQSPVTGTDQLLTNCIIVSLAITDLLLLTHEWPFGSTLCNIYSSLDVMLCTASILNLLMISLDRYFAVTTPLRYRQVVTPSRVAVGLVIIWAVSLMVSFLPIHLGWNTNGTAVLTPSTGWWTALLTFYIPLVIMCVTYYRIFKIAREQAKRINHTWYCSSNSPMPPMVKEHKATVTLAVVLGAFVVCWFPYFTVFTYRGVWGNSGVKGAPMSIVLWLGYANSALNPILYGTLNRDFRVAYQHLLHCWRTGGSQELPPVTPPEGAAQGQELQAGPRQAGGTTLSPTTLGHILAGCSQGEDRLDVGVLTWYPTSPRGQPAPPSPPLSIRRAGTCAVCCHASCCSQALI</sequence>
<feature type="domain" description="G-protein coupled receptors family 1 profile" evidence="12">
    <location>
        <begin position="64"/>
        <end position="285"/>
    </location>
</feature>
<keyword evidence="4 11" id="KW-1133">Transmembrane helix</keyword>
<feature type="region of interest" description="Disordered" evidence="10">
    <location>
        <begin position="1"/>
        <end position="31"/>
    </location>
</feature>
<dbReference type="Proteomes" id="UP000694400">
    <property type="component" value="Chromosome 14"/>
</dbReference>
<reference evidence="13" key="2">
    <citation type="submission" date="2025-08" db="UniProtKB">
        <authorList>
            <consortium name="Ensembl"/>
        </authorList>
    </citation>
    <scope>IDENTIFICATION</scope>
</reference>
<proteinExistence type="inferred from homology"/>
<dbReference type="PRINTS" id="PR00237">
    <property type="entry name" value="GPCRRHODOPSN"/>
</dbReference>
<evidence type="ECO:0000256" key="4">
    <source>
        <dbReference type="ARBA" id="ARBA00022989"/>
    </source>
</evidence>
<dbReference type="Gene3D" id="1.20.1070.10">
    <property type="entry name" value="Rhodopsin 7-helix transmembrane proteins"/>
    <property type="match status" value="1"/>
</dbReference>
<dbReference type="GO" id="GO:0045202">
    <property type="term" value="C:synapse"/>
    <property type="evidence" value="ECO:0007669"/>
    <property type="project" value="GOC"/>
</dbReference>
<reference evidence="13" key="1">
    <citation type="submission" date="2019-08" db="EMBL/GenBank/DDBJ databases">
        <title>Three high-quality genomes provides insights into domestication of ducks.</title>
        <authorList>
            <person name="Hou Z.C."/>
            <person name="Zhu F."/>
            <person name="Yin Z.T."/>
            <person name="Zhang F."/>
        </authorList>
    </citation>
    <scope>NUCLEOTIDE SEQUENCE [LARGE SCALE GENOMIC DNA]</scope>
</reference>
<dbReference type="GO" id="GO:0007187">
    <property type="term" value="P:G protein-coupled receptor signaling pathway, coupled to cyclic nucleotide second messenger"/>
    <property type="evidence" value="ECO:0007669"/>
    <property type="project" value="TreeGrafter"/>
</dbReference>
<keyword evidence="8 9" id="KW-0807">Transducer</keyword>
<comment type="similarity">
    <text evidence="9">Belongs to the G-protein coupled receptor 1 family.</text>
</comment>
<dbReference type="GO" id="GO:0005886">
    <property type="term" value="C:plasma membrane"/>
    <property type="evidence" value="ECO:0007669"/>
    <property type="project" value="UniProtKB-SubCell"/>
</dbReference>
<evidence type="ECO:0000256" key="9">
    <source>
        <dbReference type="RuleBase" id="RU000688"/>
    </source>
</evidence>
<keyword evidence="3 9" id="KW-0812">Transmembrane</keyword>
<feature type="transmembrane region" description="Helical" evidence="11">
    <location>
        <begin position="97"/>
        <end position="118"/>
    </location>
</feature>
<dbReference type="Ensembl" id="ENSAPLT00020017630.1">
    <property type="protein sequence ID" value="ENSAPLP00020016339.1"/>
    <property type="gene ID" value="ENSAPLG00020011773.1"/>
</dbReference>
<organism evidence="13 14">
    <name type="scientific">Anas platyrhynchos</name>
    <name type="common">Mallard</name>
    <name type="synonym">Anas boschas</name>
    <dbReference type="NCBI Taxonomy" id="8839"/>
    <lineage>
        <taxon>Eukaryota</taxon>
        <taxon>Metazoa</taxon>
        <taxon>Chordata</taxon>
        <taxon>Craniata</taxon>
        <taxon>Vertebrata</taxon>
        <taxon>Euteleostomi</taxon>
        <taxon>Archelosauria</taxon>
        <taxon>Archosauria</taxon>
        <taxon>Dinosauria</taxon>
        <taxon>Saurischia</taxon>
        <taxon>Theropoda</taxon>
        <taxon>Coelurosauria</taxon>
        <taxon>Aves</taxon>
        <taxon>Neognathae</taxon>
        <taxon>Galloanserae</taxon>
        <taxon>Anseriformes</taxon>
        <taxon>Anatidae</taxon>
        <taxon>Anatinae</taxon>
        <taxon>Anas</taxon>
    </lineage>
</organism>
<evidence type="ECO:0000256" key="7">
    <source>
        <dbReference type="ARBA" id="ARBA00023170"/>
    </source>
</evidence>
<dbReference type="SMART" id="SM01381">
    <property type="entry name" value="7TM_GPCR_Srsx"/>
    <property type="match status" value="1"/>
</dbReference>
<feature type="transmembrane region" description="Helical" evidence="11">
    <location>
        <begin position="139"/>
        <end position="162"/>
    </location>
</feature>
<evidence type="ECO:0000256" key="8">
    <source>
        <dbReference type="ARBA" id="ARBA00023224"/>
    </source>
</evidence>
<keyword evidence="6 11" id="KW-0472">Membrane</keyword>
<evidence type="ECO:0000256" key="2">
    <source>
        <dbReference type="ARBA" id="ARBA00022475"/>
    </source>
</evidence>
<evidence type="ECO:0000259" key="12">
    <source>
        <dbReference type="PROSITE" id="PS50262"/>
    </source>
</evidence>
<evidence type="ECO:0000256" key="6">
    <source>
        <dbReference type="ARBA" id="ARBA00023136"/>
    </source>
</evidence>
<evidence type="ECO:0000256" key="5">
    <source>
        <dbReference type="ARBA" id="ARBA00023040"/>
    </source>
</evidence>
<evidence type="ECO:0000256" key="1">
    <source>
        <dbReference type="ARBA" id="ARBA00004651"/>
    </source>
</evidence>
<name>A0A8B9T6M8_ANAPL</name>
<protein>
    <submittedName>
        <fullName evidence="13">Histamine receptor H2</fullName>
    </submittedName>
</protein>
<reference evidence="13" key="3">
    <citation type="submission" date="2025-09" db="UniProtKB">
        <authorList>
            <consortium name="Ensembl"/>
        </authorList>
    </citation>
    <scope>IDENTIFICATION</scope>
</reference>
<evidence type="ECO:0000256" key="3">
    <source>
        <dbReference type="ARBA" id="ARBA00022692"/>
    </source>
</evidence>
<dbReference type="PROSITE" id="PS00237">
    <property type="entry name" value="G_PROTEIN_RECEP_F1_1"/>
    <property type="match status" value="1"/>
</dbReference>
<dbReference type="GO" id="GO:0007268">
    <property type="term" value="P:chemical synaptic transmission"/>
    <property type="evidence" value="ECO:0007669"/>
    <property type="project" value="TreeGrafter"/>
</dbReference>
<accession>A0A8B9T6M8</accession>
<feature type="transmembrane region" description="Helical" evidence="11">
    <location>
        <begin position="269"/>
        <end position="288"/>
    </location>
</feature>
<evidence type="ECO:0000313" key="13">
    <source>
        <dbReference type="Ensembl" id="ENSAPLP00020016339.1"/>
    </source>
</evidence>
<evidence type="ECO:0000256" key="11">
    <source>
        <dbReference type="SAM" id="Phobius"/>
    </source>
</evidence>
<evidence type="ECO:0000256" key="10">
    <source>
        <dbReference type="SAM" id="MobiDB-lite"/>
    </source>
</evidence>
<dbReference type="GO" id="GO:0004993">
    <property type="term" value="F:G protein-coupled serotonin receptor activity"/>
    <property type="evidence" value="ECO:0007669"/>
    <property type="project" value="TreeGrafter"/>
</dbReference>
<dbReference type="PROSITE" id="PS50262">
    <property type="entry name" value="G_PROTEIN_RECEP_F1_2"/>
    <property type="match status" value="1"/>
</dbReference>
<keyword evidence="7 9" id="KW-0675">Receptor</keyword>
<evidence type="ECO:0000313" key="14">
    <source>
        <dbReference type="Proteomes" id="UP000694400"/>
    </source>
</evidence>
<dbReference type="GO" id="GO:0030594">
    <property type="term" value="F:neurotransmitter receptor activity"/>
    <property type="evidence" value="ECO:0007669"/>
    <property type="project" value="TreeGrafter"/>
</dbReference>
<dbReference type="AlphaFoldDB" id="A0A8B9T6M8"/>
<dbReference type="InterPro" id="IPR000276">
    <property type="entry name" value="GPCR_Rhodpsn"/>
</dbReference>
<feature type="compositionally biased region" description="Pro residues" evidence="10">
    <location>
        <begin position="1"/>
        <end position="10"/>
    </location>
</feature>
<dbReference type="Pfam" id="PF00001">
    <property type="entry name" value="7tm_1"/>
    <property type="match status" value="1"/>
</dbReference>
<dbReference type="SUPFAM" id="SSF81321">
    <property type="entry name" value="Family A G protein-coupled receptor-like"/>
    <property type="match status" value="1"/>
</dbReference>
<dbReference type="InterPro" id="IPR017452">
    <property type="entry name" value="GPCR_Rhodpsn_7TM"/>
</dbReference>
<dbReference type="PANTHER" id="PTHR24247">
    <property type="entry name" value="5-HYDROXYTRYPTAMINE RECEPTOR"/>
    <property type="match status" value="1"/>
</dbReference>
<feature type="transmembrane region" description="Helical" evidence="11">
    <location>
        <begin position="229"/>
        <end position="249"/>
    </location>
</feature>
<feature type="transmembrane region" description="Helical" evidence="11">
    <location>
        <begin position="174"/>
        <end position="197"/>
    </location>
</feature>
<keyword evidence="2" id="KW-1003">Cell membrane</keyword>
<dbReference type="PANTHER" id="PTHR24247:SF278">
    <property type="entry name" value="HISTAMINE H2 RECEPTOR"/>
    <property type="match status" value="1"/>
</dbReference>
<keyword evidence="5 9" id="KW-0297">G-protein coupled receptor</keyword>
<feature type="region of interest" description="Disordered" evidence="10">
    <location>
        <begin position="311"/>
        <end position="335"/>
    </location>
</feature>